<proteinExistence type="predicted"/>
<name>A0A0H1R201_9EURY</name>
<protein>
    <submittedName>
        <fullName evidence="1">Uncharacterized protein</fullName>
    </submittedName>
</protein>
<organism evidence="1 2">
    <name type="scientific">Methanoculleus sediminis</name>
    <dbReference type="NCBI Taxonomy" id="1550566"/>
    <lineage>
        <taxon>Archaea</taxon>
        <taxon>Methanobacteriati</taxon>
        <taxon>Methanobacteriota</taxon>
        <taxon>Stenosarchaea group</taxon>
        <taxon>Methanomicrobia</taxon>
        <taxon>Methanomicrobiales</taxon>
        <taxon>Methanomicrobiaceae</taxon>
        <taxon>Methanoculleus</taxon>
    </lineage>
</organism>
<sequence length="65" mass="6514">MAPRLCGLAIGGDGSPLVGDDTNGVIYRASCAGANNTTGDWCTRGSGAGFPLPRLTAAPGRRLLP</sequence>
<comment type="caution">
    <text evidence="1">The sequence shown here is derived from an EMBL/GenBank/DDBJ whole genome shotgun (WGS) entry which is preliminary data.</text>
</comment>
<accession>A0A0H1R201</accession>
<dbReference type="RefSeq" id="WP_048180040.1">
    <property type="nucleotide sequence ID" value="NZ_JXOJ01000001.1"/>
</dbReference>
<dbReference type="AlphaFoldDB" id="A0A0H1R201"/>
<evidence type="ECO:0000313" key="1">
    <source>
        <dbReference type="EMBL" id="KLK89168.1"/>
    </source>
</evidence>
<keyword evidence="2" id="KW-1185">Reference proteome</keyword>
<evidence type="ECO:0000313" key="2">
    <source>
        <dbReference type="Proteomes" id="UP000035301"/>
    </source>
</evidence>
<dbReference type="STRING" id="1550566.SZ63_01630"/>
<gene>
    <name evidence="1" type="ORF">SZ63_01630</name>
</gene>
<dbReference type="Proteomes" id="UP000035301">
    <property type="component" value="Unassembled WGS sequence"/>
</dbReference>
<reference evidence="1 2" key="1">
    <citation type="journal article" date="2015" name="Int. J. Syst. Evol. Microbiol.">
        <title>Methanoculleus sediminis sp. nov., a methanogen from sediments near a submarine mud volcano.</title>
        <authorList>
            <person name="Chen S.C."/>
            <person name="Chen M.F."/>
            <person name="Lai M.C."/>
            <person name="Weng C.Y."/>
            <person name="Wu S.Y."/>
            <person name="Lin S."/>
            <person name="Yang T.F."/>
            <person name="Chen P.C."/>
        </authorList>
    </citation>
    <scope>NUCLEOTIDE SEQUENCE [LARGE SCALE GENOMIC DNA]</scope>
    <source>
        <strain evidence="1 2">S3Fa</strain>
    </source>
</reference>
<dbReference type="EMBL" id="JXOJ01000001">
    <property type="protein sequence ID" value="KLK89168.1"/>
    <property type="molecule type" value="Genomic_DNA"/>
</dbReference>